<sequence>MTEPENQVKPLLSVVIVSYNSKPFIGLTLSSLLRKPHSECEVIVVDNNSTDGTVDYISSFFPKIKLIRNQHNPGFGVACNQGMAAAKGEFFLMLNPDTVVPEDVVEKVLDFMKLHPNCGAMGVKMIDGNGRYLPESKRGLPTFSRSAYRMLGLAKWFPDSKRFAGYYLGHLPIDAVNKIEILSGAFMVLSREAIEKCGGFNERFFMYGEDIDLSWRIKEAGFDVYYNPDITIIHFKGESTARDSRYLRVFYEAMEIFYDIHFGSKRNPFFKVLVKLLILGSRLLSTLRLLISKRLAKQKTIFPLKGKFMIFSTTENISSLIPKQILAEDEHQIVNAPTQMENNLSGNMLFDFSSYSADFVIRTIVKNEYDRDVLMLTHDRRNLLYPVSASRRTYVFSLIDFKVES</sequence>
<dbReference type="PANTHER" id="PTHR43179:SF7">
    <property type="entry name" value="RHAMNOSYLTRANSFERASE WBBL"/>
    <property type="match status" value="1"/>
</dbReference>
<dbReference type="RefSeq" id="WP_132435051.1">
    <property type="nucleotide sequence ID" value="NZ_SLWK01000016.1"/>
</dbReference>
<reference evidence="4 5" key="1">
    <citation type="submission" date="2019-03" db="EMBL/GenBank/DDBJ databases">
        <title>Genomic Encyclopedia of Type Strains, Phase IV (KMG-IV): sequencing the most valuable type-strain genomes for metagenomic binning, comparative biology and taxonomic classification.</title>
        <authorList>
            <person name="Goeker M."/>
        </authorList>
    </citation>
    <scope>NUCLEOTIDE SEQUENCE [LARGE SCALE GENOMIC DNA]</scope>
    <source>
        <strain evidence="4 5">DSM 24179</strain>
    </source>
</reference>
<dbReference type="OrthoDB" id="9771846at2"/>
<dbReference type="CDD" id="cd04186">
    <property type="entry name" value="GT_2_like_c"/>
    <property type="match status" value="1"/>
</dbReference>
<evidence type="ECO:0000313" key="5">
    <source>
        <dbReference type="Proteomes" id="UP000295221"/>
    </source>
</evidence>
<protein>
    <submittedName>
        <fullName evidence="4">GT2 family glycosyltransferase</fullName>
    </submittedName>
</protein>
<gene>
    <name evidence="4" type="ORF">EV194_11620</name>
</gene>
<dbReference type="Gene3D" id="3.90.550.10">
    <property type="entry name" value="Spore Coat Polysaccharide Biosynthesis Protein SpsA, Chain A"/>
    <property type="match status" value="1"/>
</dbReference>
<dbReference type="EMBL" id="SLWK01000016">
    <property type="protein sequence ID" value="TCO05388.1"/>
    <property type="molecule type" value="Genomic_DNA"/>
</dbReference>
<evidence type="ECO:0000259" key="2">
    <source>
        <dbReference type="Pfam" id="PF00535"/>
    </source>
</evidence>
<comment type="caution">
    <text evidence="4">The sequence shown here is derived from an EMBL/GenBank/DDBJ whole genome shotgun (WGS) entry which is preliminary data.</text>
</comment>
<dbReference type="SUPFAM" id="SSF53448">
    <property type="entry name" value="Nucleotide-diphospho-sugar transferases"/>
    <property type="match status" value="1"/>
</dbReference>
<feature type="domain" description="Glycosyltransferase 2-like" evidence="2">
    <location>
        <begin position="13"/>
        <end position="137"/>
    </location>
</feature>
<dbReference type="Proteomes" id="UP000295221">
    <property type="component" value="Unassembled WGS sequence"/>
</dbReference>
<keyword evidence="5" id="KW-1185">Reference proteome</keyword>
<feature type="domain" description="Galactosyltransferase C-terminal" evidence="3">
    <location>
        <begin position="182"/>
        <end position="225"/>
    </location>
</feature>
<dbReference type="Pfam" id="PF02709">
    <property type="entry name" value="Glyco_transf_7C"/>
    <property type="match status" value="1"/>
</dbReference>
<proteinExistence type="predicted"/>
<evidence type="ECO:0000256" key="1">
    <source>
        <dbReference type="ARBA" id="ARBA00022679"/>
    </source>
</evidence>
<dbReference type="Pfam" id="PF00535">
    <property type="entry name" value="Glycos_transf_2"/>
    <property type="match status" value="1"/>
</dbReference>
<dbReference type="InterPro" id="IPR027791">
    <property type="entry name" value="Galactosyl_T_C"/>
</dbReference>
<dbReference type="GO" id="GO:0016740">
    <property type="term" value="F:transferase activity"/>
    <property type="evidence" value="ECO:0007669"/>
    <property type="project" value="UniProtKB-KW"/>
</dbReference>
<name>A0A4R2GBI7_9BACT</name>
<accession>A0A4R2GBI7</accession>
<dbReference type="InterPro" id="IPR029044">
    <property type="entry name" value="Nucleotide-diphossugar_trans"/>
</dbReference>
<organism evidence="4 5">
    <name type="scientific">Natronoflexus pectinivorans</name>
    <dbReference type="NCBI Taxonomy" id="682526"/>
    <lineage>
        <taxon>Bacteria</taxon>
        <taxon>Pseudomonadati</taxon>
        <taxon>Bacteroidota</taxon>
        <taxon>Bacteroidia</taxon>
        <taxon>Marinilabiliales</taxon>
        <taxon>Marinilabiliaceae</taxon>
        <taxon>Natronoflexus</taxon>
    </lineage>
</organism>
<evidence type="ECO:0000313" key="4">
    <source>
        <dbReference type="EMBL" id="TCO05388.1"/>
    </source>
</evidence>
<evidence type="ECO:0000259" key="3">
    <source>
        <dbReference type="Pfam" id="PF02709"/>
    </source>
</evidence>
<dbReference type="PANTHER" id="PTHR43179">
    <property type="entry name" value="RHAMNOSYLTRANSFERASE WBBL"/>
    <property type="match status" value="1"/>
</dbReference>
<dbReference type="InterPro" id="IPR001173">
    <property type="entry name" value="Glyco_trans_2-like"/>
</dbReference>
<dbReference type="AlphaFoldDB" id="A0A4R2GBI7"/>
<keyword evidence="1 4" id="KW-0808">Transferase</keyword>